<proteinExistence type="predicted"/>
<evidence type="ECO:0008006" key="4">
    <source>
        <dbReference type="Google" id="ProtNLM"/>
    </source>
</evidence>
<protein>
    <recommendedName>
        <fullName evidence="4">Hydrophobin</fullName>
    </recommendedName>
</protein>
<reference evidence="2 3" key="1">
    <citation type="journal article" date="2015" name="Sci. Rep.">
        <title>Chromosome-level genome map provides insights into diverse defense mechanisms in the medicinal fungus Ganoderma sinense.</title>
        <authorList>
            <person name="Zhu Y."/>
            <person name="Xu J."/>
            <person name="Sun C."/>
            <person name="Zhou S."/>
            <person name="Xu H."/>
            <person name="Nelson D.R."/>
            <person name="Qian J."/>
            <person name="Song J."/>
            <person name="Luo H."/>
            <person name="Xiang L."/>
            <person name="Li Y."/>
            <person name="Xu Z."/>
            <person name="Ji A."/>
            <person name="Wang L."/>
            <person name="Lu S."/>
            <person name="Hayward A."/>
            <person name="Sun W."/>
            <person name="Li X."/>
            <person name="Schwartz D.C."/>
            <person name="Wang Y."/>
            <person name="Chen S."/>
        </authorList>
    </citation>
    <scope>NUCLEOTIDE SEQUENCE [LARGE SCALE GENOMIC DNA]</scope>
    <source>
        <strain evidence="2 3">ZZ0214-1</strain>
    </source>
</reference>
<keyword evidence="3" id="KW-1185">Reference proteome</keyword>
<accession>A0A2G8S8Q9</accession>
<dbReference type="AlphaFoldDB" id="A0A2G8S8Q9"/>
<dbReference type="EMBL" id="AYKW01000016">
    <property type="protein sequence ID" value="PIL30162.1"/>
    <property type="molecule type" value="Genomic_DNA"/>
</dbReference>
<evidence type="ECO:0000313" key="3">
    <source>
        <dbReference type="Proteomes" id="UP000230002"/>
    </source>
</evidence>
<evidence type="ECO:0000313" key="2">
    <source>
        <dbReference type="EMBL" id="PIL30162.1"/>
    </source>
</evidence>
<evidence type="ECO:0000256" key="1">
    <source>
        <dbReference type="SAM" id="SignalP"/>
    </source>
</evidence>
<name>A0A2G8S8Q9_9APHY</name>
<feature type="chain" id="PRO_5013903334" description="Hydrophobin" evidence="1">
    <location>
        <begin position="27"/>
        <end position="124"/>
    </location>
</feature>
<dbReference type="Proteomes" id="UP000230002">
    <property type="component" value="Unassembled WGS sequence"/>
</dbReference>
<feature type="signal peptide" evidence="1">
    <location>
        <begin position="1"/>
        <end position="26"/>
    </location>
</feature>
<sequence length="124" mass="12490">MQLTFDGFVKLIVFAVVANTVTAVVALPEPVGLEARQTLECLASVCNPSAADGCCADASCTGVSLLGIVNLGLCTPKLCTVICSSTSDCCTNIPNANFTCQLASLSALGTSIGVCVPTNVTVSV</sequence>
<keyword evidence="1" id="KW-0732">Signal</keyword>
<gene>
    <name evidence="2" type="ORF">GSI_07740</name>
</gene>
<organism evidence="2 3">
    <name type="scientific">Ganoderma sinense ZZ0214-1</name>
    <dbReference type="NCBI Taxonomy" id="1077348"/>
    <lineage>
        <taxon>Eukaryota</taxon>
        <taxon>Fungi</taxon>
        <taxon>Dikarya</taxon>
        <taxon>Basidiomycota</taxon>
        <taxon>Agaricomycotina</taxon>
        <taxon>Agaricomycetes</taxon>
        <taxon>Polyporales</taxon>
        <taxon>Polyporaceae</taxon>
        <taxon>Ganoderma</taxon>
    </lineage>
</organism>
<comment type="caution">
    <text evidence="2">The sequence shown here is derived from an EMBL/GenBank/DDBJ whole genome shotgun (WGS) entry which is preliminary data.</text>
</comment>